<feature type="disulfide bond" evidence="7">
    <location>
        <begin position="80"/>
        <end position="134"/>
    </location>
</feature>
<comment type="subcellular location">
    <subcellularLocation>
        <location evidence="2">Secreted</location>
    </subcellularLocation>
</comment>
<dbReference type="PROSITE" id="PS01225">
    <property type="entry name" value="CTCK_2"/>
    <property type="match status" value="1"/>
</dbReference>
<dbReference type="SMART" id="SM00041">
    <property type="entry name" value="CT"/>
    <property type="match status" value="1"/>
</dbReference>
<dbReference type="InterPro" id="IPR006208">
    <property type="entry name" value="Glyco_hormone_CN"/>
</dbReference>
<dbReference type="GO" id="GO:0005179">
    <property type="term" value="F:hormone activity"/>
    <property type="evidence" value="ECO:0007669"/>
    <property type="project" value="UniProtKB-KW"/>
</dbReference>
<evidence type="ECO:0000313" key="9">
    <source>
        <dbReference type="Ensembl" id="ENSAPOP00000006591.1"/>
    </source>
</evidence>
<dbReference type="InterPro" id="IPR050780">
    <property type="entry name" value="Mucin_vWF_Thrombospondin_sf"/>
</dbReference>
<protein>
    <recommendedName>
        <fullName evidence="8">CTCK domain-containing protein</fullName>
    </recommendedName>
</protein>
<dbReference type="SUPFAM" id="SSF57501">
    <property type="entry name" value="Cystine-knot cytokines"/>
    <property type="match status" value="1"/>
</dbReference>
<dbReference type="Ensembl" id="ENSAPOT00000006403.1">
    <property type="protein sequence ID" value="ENSAPOP00000006591.1"/>
    <property type="gene ID" value="ENSAPOG00000008428.1"/>
</dbReference>
<organism evidence="9 10">
    <name type="scientific">Acanthochromis polyacanthus</name>
    <name type="common">spiny chromis</name>
    <dbReference type="NCBI Taxonomy" id="80966"/>
    <lineage>
        <taxon>Eukaryota</taxon>
        <taxon>Metazoa</taxon>
        <taxon>Chordata</taxon>
        <taxon>Craniata</taxon>
        <taxon>Vertebrata</taxon>
        <taxon>Euteleostomi</taxon>
        <taxon>Actinopterygii</taxon>
        <taxon>Neopterygii</taxon>
        <taxon>Teleostei</taxon>
        <taxon>Neoteleostei</taxon>
        <taxon>Acanthomorphata</taxon>
        <taxon>Ovalentaria</taxon>
        <taxon>Pomacentridae</taxon>
        <taxon>Acanthochromis</taxon>
    </lineage>
</organism>
<keyword evidence="5" id="KW-0372">Hormone</keyword>
<feature type="disulfide bond" evidence="7">
    <location>
        <begin position="84"/>
        <end position="136"/>
    </location>
</feature>
<reference evidence="9" key="2">
    <citation type="submission" date="2025-09" db="UniProtKB">
        <authorList>
            <consortium name="Ensembl"/>
        </authorList>
    </citation>
    <scope>IDENTIFICATION</scope>
</reference>
<keyword evidence="4" id="KW-0964">Secreted</keyword>
<comment type="subunit">
    <text evidence="3">Heterodimer of an alpha and a beta chain.</text>
</comment>
<evidence type="ECO:0000256" key="2">
    <source>
        <dbReference type="ARBA" id="ARBA00004613"/>
    </source>
</evidence>
<comment type="function">
    <text evidence="1">Involved in gametogenesis and steroidogenesis.</text>
</comment>
<feature type="domain" description="CTCK" evidence="8">
    <location>
        <begin position="46"/>
        <end position="142"/>
    </location>
</feature>
<dbReference type="InterPro" id="IPR018245">
    <property type="entry name" value="Gonadotropin_bsu_CS"/>
</dbReference>
<sequence length="155" mass="17010">MFLSSRALNQLMPMDAARPVSYFYKNSIIHAFKHRKCTRGQTHVLCVPGKVQSVCEVQSKQTVIEVNGCKSTQAVNITSCAGHCGSSSVYSAAANTMIHQCECCQEASTRQMQVELTCSNGSKLQHTYTQVQTCSCSKAECGAGTTSKPQHRRRR</sequence>
<keyword evidence="10" id="KW-1185">Reference proteome</keyword>
<dbReference type="STRING" id="80966.ENSAPOP00000006591"/>
<dbReference type="PANTHER" id="PTHR11339:SF408">
    <property type="entry name" value="MUCIN-5B"/>
    <property type="match status" value="1"/>
</dbReference>
<evidence type="ECO:0000259" key="8">
    <source>
        <dbReference type="PROSITE" id="PS01225"/>
    </source>
</evidence>
<evidence type="ECO:0000256" key="7">
    <source>
        <dbReference type="PROSITE-ProRule" id="PRU00039"/>
    </source>
</evidence>
<dbReference type="GO" id="GO:0005615">
    <property type="term" value="C:extracellular space"/>
    <property type="evidence" value="ECO:0007669"/>
    <property type="project" value="TreeGrafter"/>
</dbReference>
<dbReference type="PROSITE" id="PS00261">
    <property type="entry name" value="GLYCO_HORMONE_BETA_1"/>
    <property type="match status" value="1"/>
</dbReference>
<dbReference type="AlphaFoldDB" id="A0A3Q1EP97"/>
<evidence type="ECO:0000256" key="3">
    <source>
        <dbReference type="ARBA" id="ARBA00011870"/>
    </source>
</evidence>
<evidence type="ECO:0000256" key="4">
    <source>
        <dbReference type="ARBA" id="ARBA00022525"/>
    </source>
</evidence>
<name>A0A3Q1EP97_9TELE</name>
<evidence type="ECO:0000256" key="5">
    <source>
        <dbReference type="ARBA" id="ARBA00022702"/>
    </source>
</evidence>
<feature type="disulfide bond" evidence="7">
    <location>
        <begin position="69"/>
        <end position="118"/>
    </location>
</feature>
<dbReference type="PROSITE" id="PS01185">
    <property type="entry name" value="CTCK_1"/>
    <property type="match status" value="1"/>
</dbReference>
<reference evidence="9" key="1">
    <citation type="submission" date="2025-08" db="UniProtKB">
        <authorList>
            <consortium name="Ensembl"/>
        </authorList>
    </citation>
    <scope>IDENTIFICATION</scope>
</reference>
<keyword evidence="6 7" id="KW-1015">Disulfide bond</keyword>
<dbReference type="InParanoid" id="A0A3Q1EP97"/>
<dbReference type="InterPro" id="IPR029034">
    <property type="entry name" value="Cystine-knot_cytokine"/>
</dbReference>
<dbReference type="Proteomes" id="UP000257200">
    <property type="component" value="Unplaced"/>
</dbReference>
<dbReference type="InterPro" id="IPR006207">
    <property type="entry name" value="Cys_knot_C"/>
</dbReference>
<dbReference type="Pfam" id="PF00007">
    <property type="entry name" value="Cys_knot"/>
    <property type="match status" value="1"/>
</dbReference>
<evidence type="ECO:0000256" key="6">
    <source>
        <dbReference type="ARBA" id="ARBA00023157"/>
    </source>
</evidence>
<dbReference type="Gene3D" id="2.10.90.10">
    <property type="entry name" value="Cystine-knot cytokines"/>
    <property type="match status" value="1"/>
</dbReference>
<dbReference type="GO" id="GO:0031012">
    <property type="term" value="C:extracellular matrix"/>
    <property type="evidence" value="ECO:0007669"/>
    <property type="project" value="TreeGrafter"/>
</dbReference>
<accession>A0A3Q1EP97</accession>
<evidence type="ECO:0000256" key="1">
    <source>
        <dbReference type="ARBA" id="ARBA00003920"/>
    </source>
</evidence>
<dbReference type="GeneTree" id="ENSGT00940000177138"/>
<proteinExistence type="predicted"/>
<evidence type="ECO:0000313" key="10">
    <source>
        <dbReference type="Proteomes" id="UP000257200"/>
    </source>
</evidence>
<comment type="caution">
    <text evidence="7">Lacks conserved residue(s) required for the propagation of feature annotation.</text>
</comment>
<dbReference type="PANTHER" id="PTHR11339">
    <property type="entry name" value="EXTRACELLULAR MATRIX GLYCOPROTEIN RELATED"/>
    <property type="match status" value="1"/>
</dbReference>